<accession>A0ABX1HLR7</accession>
<reference evidence="2 3" key="1">
    <citation type="submission" date="2020-03" db="EMBL/GenBank/DDBJ databases">
        <title>Genomic Encyclopedia of Type Strains, Phase IV (KMG-V): Genome sequencing to study the core and pangenomes of soil and plant-associated prokaryotes.</title>
        <authorList>
            <person name="Whitman W."/>
        </authorList>
    </citation>
    <scope>NUCLEOTIDE SEQUENCE [LARGE SCALE GENOMIC DNA]</scope>
    <source>
        <strain evidence="2 3">1B</strain>
    </source>
</reference>
<evidence type="ECO:0008006" key="4">
    <source>
        <dbReference type="Google" id="ProtNLM"/>
    </source>
</evidence>
<feature type="signal peptide" evidence="1">
    <location>
        <begin position="1"/>
        <end position="39"/>
    </location>
</feature>
<dbReference type="RefSeq" id="WP_168673682.1">
    <property type="nucleotide sequence ID" value="NZ_JAAVTK010000007.1"/>
</dbReference>
<dbReference type="EMBL" id="JAAVTK010000007">
    <property type="protein sequence ID" value="NKI90077.1"/>
    <property type="molecule type" value="Genomic_DNA"/>
</dbReference>
<dbReference type="Proteomes" id="UP000717634">
    <property type="component" value="Unassembled WGS sequence"/>
</dbReference>
<evidence type="ECO:0000313" key="3">
    <source>
        <dbReference type="Proteomes" id="UP000717634"/>
    </source>
</evidence>
<protein>
    <recommendedName>
        <fullName evidence="4">Carboxypeptidase-like regulatory domain-containing protein</fullName>
    </recommendedName>
</protein>
<keyword evidence="3" id="KW-1185">Reference proteome</keyword>
<dbReference type="Pfam" id="PF13715">
    <property type="entry name" value="CarbopepD_reg_2"/>
    <property type="match status" value="1"/>
</dbReference>
<comment type="caution">
    <text evidence="2">The sequence shown here is derived from an EMBL/GenBank/DDBJ whole genome shotgun (WGS) entry which is preliminary data.</text>
</comment>
<dbReference type="InterPro" id="IPR008969">
    <property type="entry name" value="CarboxyPept-like_regulatory"/>
</dbReference>
<evidence type="ECO:0000256" key="1">
    <source>
        <dbReference type="SAM" id="SignalP"/>
    </source>
</evidence>
<sequence length="234" mass="25555">MVEFVAHWLIVSCTERPGGRAWGLLMALALLAGAAQAQAPQPIRVSGSVSEAQTRLPIPGATVQVLRTRRGVVTTTTGDFSIDALPTDTVQFRALGYKTQRMALGGTGLSQLVVRIQLARDSVRLGEVQVVSDRPDRAIINRALRNVKRPAPPVVSGAKRPPKPKPLFAVDSTAPKAPIPTIASPVSLLYDQFSREGKQRRKMEQIEAEQRAEKARKARAEYNKAFLDNRGYQP</sequence>
<evidence type="ECO:0000313" key="2">
    <source>
        <dbReference type="EMBL" id="NKI90077.1"/>
    </source>
</evidence>
<organism evidence="2 3">
    <name type="scientific">Hymenobacter artigasi</name>
    <dbReference type="NCBI Taxonomy" id="2719616"/>
    <lineage>
        <taxon>Bacteria</taxon>
        <taxon>Pseudomonadati</taxon>
        <taxon>Bacteroidota</taxon>
        <taxon>Cytophagia</taxon>
        <taxon>Cytophagales</taxon>
        <taxon>Hymenobacteraceae</taxon>
        <taxon>Hymenobacter</taxon>
    </lineage>
</organism>
<dbReference type="Gene3D" id="2.60.40.1120">
    <property type="entry name" value="Carboxypeptidase-like, regulatory domain"/>
    <property type="match status" value="1"/>
</dbReference>
<proteinExistence type="predicted"/>
<feature type="chain" id="PRO_5045971610" description="Carboxypeptidase-like regulatory domain-containing protein" evidence="1">
    <location>
        <begin position="40"/>
        <end position="234"/>
    </location>
</feature>
<gene>
    <name evidence="2" type="ORF">HBN54_002676</name>
</gene>
<dbReference type="SUPFAM" id="SSF49464">
    <property type="entry name" value="Carboxypeptidase regulatory domain-like"/>
    <property type="match status" value="1"/>
</dbReference>
<keyword evidence="1" id="KW-0732">Signal</keyword>
<name>A0ABX1HLR7_9BACT</name>